<feature type="domain" description="IF rod" evidence="7">
    <location>
        <begin position="37"/>
        <end position="172"/>
    </location>
</feature>
<accession>A0A553QMX9</accession>
<dbReference type="GO" id="GO:0031507">
    <property type="term" value="P:heterochromatin formation"/>
    <property type="evidence" value="ECO:0007669"/>
    <property type="project" value="TreeGrafter"/>
</dbReference>
<dbReference type="PROSITE" id="PS51842">
    <property type="entry name" value="IF_ROD_2"/>
    <property type="match status" value="1"/>
</dbReference>
<evidence type="ECO:0000313" key="9">
    <source>
        <dbReference type="Proteomes" id="UP000316079"/>
    </source>
</evidence>
<dbReference type="GO" id="GO:0005200">
    <property type="term" value="F:structural constituent of cytoskeleton"/>
    <property type="evidence" value="ECO:0007669"/>
    <property type="project" value="TreeGrafter"/>
</dbReference>
<comment type="subcellular location">
    <subcellularLocation>
        <location evidence="1">Nucleus</location>
    </subcellularLocation>
</comment>
<dbReference type="PANTHER" id="PTHR45721">
    <property type="entry name" value="LAMIN DM0-RELATED"/>
    <property type="match status" value="1"/>
</dbReference>
<dbReference type="GO" id="GO:0007097">
    <property type="term" value="P:nuclear migration"/>
    <property type="evidence" value="ECO:0007669"/>
    <property type="project" value="TreeGrafter"/>
</dbReference>
<keyword evidence="9" id="KW-1185">Reference proteome</keyword>
<feature type="region of interest" description="Disordered" evidence="6">
    <location>
        <begin position="1"/>
        <end position="29"/>
    </location>
</feature>
<dbReference type="AlphaFoldDB" id="A0A553QMX9"/>
<protein>
    <recommendedName>
        <fullName evidence="7">IF rod domain-containing protein</fullName>
    </recommendedName>
</protein>
<evidence type="ECO:0000259" key="7">
    <source>
        <dbReference type="PROSITE" id="PS51842"/>
    </source>
</evidence>
<dbReference type="Proteomes" id="UP000316079">
    <property type="component" value="Unassembled WGS sequence"/>
</dbReference>
<dbReference type="EMBL" id="SRMA01025758">
    <property type="protein sequence ID" value="TRY91287.1"/>
    <property type="molecule type" value="Genomic_DNA"/>
</dbReference>
<evidence type="ECO:0000256" key="6">
    <source>
        <dbReference type="SAM" id="MobiDB-lite"/>
    </source>
</evidence>
<dbReference type="GO" id="GO:0006998">
    <property type="term" value="P:nuclear envelope organization"/>
    <property type="evidence" value="ECO:0007669"/>
    <property type="project" value="TreeGrafter"/>
</dbReference>
<dbReference type="InterPro" id="IPR039008">
    <property type="entry name" value="IF_rod_dom"/>
</dbReference>
<gene>
    <name evidence="8" type="ORF">DNTS_004934</name>
</gene>
<dbReference type="SUPFAM" id="SSF64593">
    <property type="entry name" value="Intermediate filament protein, coiled coil region"/>
    <property type="match status" value="1"/>
</dbReference>
<dbReference type="OrthoDB" id="102442at2759"/>
<keyword evidence="3 5" id="KW-0175">Coiled coil</keyword>
<dbReference type="PANTHER" id="PTHR45721:SF3">
    <property type="entry name" value="LAMIN-B1"/>
    <property type="match status" value="1"/>
</dbReference>
<keyword evidence="2" id="KW-0403">Intermediate filament</keyword>
<keyword evidence="4" id="KW-0539">Nucleus</keyword>
<dbReference type="Pfam" id="PF00038">
    <property type="entry name" value="Filament"/>
    <property type="match status" value="1"/>
</dbReference>
<evidence type="ECO:0000256" key="1">
    <source>
        <dbReference type="ARBA" id="ARBA00004123"/>
    </source>
</evidence>
<organism evidence="8 9">
    <name type="scientific">Danionella cerebrum</name>
    <dbReference type="NCBI Taxonomy" id="2873325"/>
    <lineage>
        <taxon>Eukaryota</taxon>
        <taxon>Metazoa</taxon>
        <taxon>Chordata</taxon>
        <taxon>Craniata</taxon>
        <taxon>Vertebrata</taxon>
        <taxon>Euteleostomi</taxon>
        <taxon>Actinopterygii</taxon>
        <taxon>Neopterygii</taxon>
        <taxon>Teleostei</taxon>
        <taxon>Ostariophysi</taxon>
        <taxon>Cypriniformes</taxon>
        <taxon>Danionidae</taxon>
        <taxon>Danioninae</taxon>
        <taxon>Danionella</taxon>
    </lineage>
</organism>
<dbReference type="Gene3D" id="1.20.5.1160">
    <property type="entry name" value="Vasodilator-stimulated phosphoprotein"/>
    <property type="match status" value="1"/>
</dbReference>
<proteinExistence type="predicted"/>
<dbReference type="GO" id="GO:0005882">
    <property type="term" value="C:intermediate filament"/>
    <property type="evidence" value="ECO:0007669"/>
    <property type="project" value="UniProtKB-KW"/>
</dbReference>
<comment type="caution">
    <text evidence="8">The sequence shown here is derived from an EMBL/GenBank/DDBJ whole genome shotgun (WGS) entry which is preliminary data.</text>
</comment>
<sequence>MKGRMASAAQTPVGQRPLPRGGSSTPLTPARISRLQEKEELRQLNDRLAAYIDTVRRLESENSTLQIQIRERDELQTREVTGLKALYETELADARKALDDTARERARLQIELGKIQGEHEELQNTVDRCLSWCRDPELFSGCPPVWSFKFKCLQGPSSEASAAAEQLENVNM</sequence>
<feature type="coiled-coil region" evidence="5">
    <location>
        <begin position="34"/>
        <end position="125"/>
    </location>
</feature>
<dbReference type="GO" id="GO:0051664">
    <property type="term" value="P:nuclear pore localization"/>
    <property type="evidence" value="ECO:0007669"/>
    <property type="project" value="TreeGrafter"/>
</dbReference>
<name>A0A553QMX9_9TELE</name>
<dbReference type="GO" id="GO:0005652">
    <property type="term" value="C:nuclear lamina"/>
    <property type="evidence" value="ECO:0007669"/>
    <property type="project" value="TreeGrafter"/>
</dbReference>
<evidence type="ECO:0000256" key="3">
    <source>
        <dbReference type="ARBA" id="ARBA00023054"/>
    </source>
</evidence>
<evidence type="ECO:0000256" key="4">
    <source>
        <dbReference type="ARBA" id="ARBA00023242"/>
    </source>
</evidence>
<evidence type="ECO:0000256" key="5">
    <source>
        <dbReference type="SAM" id="Coils"/>
    </source>
</evidence>
<reference evidence="8 9" key="1">
    <citation type="journal article" date="2019" name="Sci. Data">
        <title>Hybrid genome assembly and annotation of Danionella translucida.</title>
        <authorList>
            <person name="Kadobianskyi M."/>
            <person name="Schulze L."/>
            <person name="Schuelke M."/>
            <person name="Judkewitz B."/>
        </authorList>
    </citation>
    <scope>NUCLEOTIDE SEQUENCE [LARGE SCALE GENOMIC DNA]</scope>
    <source>
        <strain evidence="8 9">Bolton</strain>
    </source>
</reference>
<evidence type="ECO:0000256" key="2">
    <source>
        <dbReference type="ARBA" id="ARBA00022754"/>
    </source>
</evidence>
<dbReference type="GO" id="GO:0090435">
    <property type="term" value="P:protein localization to nuclear envelope"/>
    <property type="evidence" value="ECO:0007669"/>
    <property type="project" value="TreeGrafter"/>
</dbReference>
<evidence type="ECO:0000313" key="8">
    <source>
        <dbReference type="EMBL" id="TRY91287.1"/>
    </source>
</evidence>